<evidence type="ECO:0000313" key="1">
    <source>
        <dbReference type="EMBL" id="AXQ68971.1"/>
    </source>
</evidence>
<protein>
    <submittedName>
        <fullName evidence="1">Uncharacterized protein</fullName>
    </submittedName>
</protein>
<organism evidence="1 2">
    <name type="scientific">Caulobacter phage CcrPW</name>
    <dbReference type="NCBI Taxonomy" id="2283271"/>
    <lineage>
        <taxon>Viruses</taxon>
        <taxon>Duplodnaviria</taxon>
        <taxon>Heunggongvirae</taxon>
        <taxon>Uroviricota</taxon>
        <taxon>Caudoviricetes</taxon>
        <taxon>Jeanschmidtviridae</taxon>
        <taxon>Colossusvirus</taxon>
        <taxon>Colossusvirus PW</taxon>
    </lineage>
</organism>
<dbReference type="EMBL" id="MH588545">
    <property type="protein sequence ID" value="AXQ68971.1"/>
    <property type="molecule type" value="Genomic_DNA"/>
</dbReference>
<dbReference type="Proteomes" id="UP000259026">
    <property type="component" value="Segment"/>
</dbReference>
<reference evidence="1" key="1">
    <citation type="submission" date="2018-07" db="EMBL/GenBank/DDBJ databases">
        <authorList>
            <person name="Quirk P.G."/>
            <person name="Krulwich T.A."/>
        </authorList>
    </citation>
    <scope>NUCLEOTIDE SEQUENCE</scope>
</reference>
<keyword evidence="2" id="KW-1185">Reference proteome</keyword>
<accession>A0A385EAQ2</accession>
<name>A0A385EAQ2_9CAUD</name>
<sequence length="112" mass="12408">MNRVSSPPPPAGPYLHLLDRVDLEPGDFPVPGSLSVQPVWKGVDRTKGTSYAFRPEHHQYAYRLRDLMLSGRAFTGAVVKTDINDKTFVSAGQRFAVMTIESCLDTLEGEET</sequence>
<evidence type="ECO:0000313" key="2">
    <source>
        <dbReference type="Proteomes" id="UP000259026"/>
    </source>
</evidence>
<proteinExistence type="predicted"/>
<reference evidence="1" key="2">
    <citation type="submission" date="2018-09" db="EMBL/GenBank/DDBJ databases">
        <title>Giant CbK-like Caulobacter bacteriophages have genetically divergent genomes.</title>
        <authorList>
            <person name="Wilson K."/>
            <person name="Ely B."/>
        </authorList>
    </citation>
    <scope>NUCLEOTIDE SEQUENCE [LARGE SCALE GENOMIC DNA]</scope>
</reference>
<gene>
    <name evidence="1" type="ORF">CcrPW_gp432c</name>
</gene>